<feature type="compositionally biased region" description="Gly residues" evidence="1">
    <location>
        <begin position="295"/>
        <end position="304"/>
    </location>
</feature>
<feature type="compositionally biased region" description="Basic and acidic residues" evidence="1">
    <location>
        <begin position="216"/>
        <end position="245"/>
    </location>
</feature>
<evidence type="ECO:0000256" key="1">
    <source>
        <dbReference type="SAM" id="MobiDB-lite"/>
    </source>
</evidence>
<dbReference type="AlphaFoldDB" id="A0AA47NTU5"/>
<feature type="region of interest" description="Disordered" evidence="1">
    <location>
        <begin position="673"/>
        <end position="699"/>
    </location>
</feature>
<dbReference type="EMBL" id="JAOPHQ010005285">
    <property type="protein sequence ID" value="KAK0136012.1"/>
    <property type="molecule type" value="Genomic_DNA"/>
</dbReference>
<sequence length="722" mass="77881">MWAGLVGRVSEEDVGGVSEEVVGGVSEEVVGGVSEEDVGGVSEEDVGGVSEEDVGGVSEEVVGGLFERMLRCDRVYERSKQRVRLREAGYSGLSLLFPDAHLNPSLVRCLLTQVLHTDNVVNYKDLMALLQLTHRAKPSVRLIVCKRVYQLLQSQPDAAPQIARQQCWQDTLTRLFLRWGGEGGTTRGSAGGAATDSISNCGLDPGRPAGATRLEPPLEPRGRARRDRGGGEEDRLSAGDGRSLDSLESGAGASDAVSLPDTPSSATPRSSWASGGRAGGLTLDLSHVPAHEGGEGGGGGGGGRTPASGPSTPSPPEGSKPFLPGGGAEREATPSLSDDSFLFSDNISLGESFNGAERGEEELCGMLLDTLLWVMWRGVDGSDEGAWLERGQVFSALAKLATANELLLPVDLIKLRLMERMLECAVADNREACASALPRHTENAVRLLHAVQDFLQAEGLVSPALWSDALLEDTLRLMDLLMVWYAAGDQWLRLSQVGLRLLLGFMAQEEPQVCAMATAKLNGVLQTKVVASQDEACYLLGKVEGILRRALHSQGDTDADGNGNAAAVATDTYAFLVPLMRTLLSKVHRLLYMELHLPQLPDTSGGPTFFEDFQAYCRSPEWRVYLDKYIIPYMKQYEIETFSQGHETMALYWKDCHEAYMLSLHKRERERGESKIRFQVGPEPPGRSLSNTSASRSVQGRRVGLLATHPLLGRSRAAGSVS</sequence>
<gene>
    <name evidence="2" type="primary">NBEAL1_0</name>
    <name evidence="2" type="ORF">N1851_028100</name>
</gene>
<feature type="compositionally biased region" description="Polar residues" evidence="1">
    <location>
        <begin position="688"/>
        <end position="698"/>
    </location>
</feature>
<evidence type="ECO:0000313" key="3">
    <source>
        <dbReference type="Proteomes" id="UP001174136"/>
    </source>
</evidence>
<feature type="region of interest" description="Disordered" evidence="1">
    <location>
        <begin position="185"/>
        <end position="337"/>
    </location>
</feature>
<dbReference type="Pfam" id="PF16057">
    <property type="entry name" value="DUF4800"/>
    <property type="match status" value="1"/>
</dbReference>
<reference evidence="2" key="1">
    <citation type="journal article" date="2023" name="Front. Mar. Sci.">
        <title>A new Merluccius polli reference genome to investigate the effects of global change in West African waters.</title>
        <authorList>
            <person name="Mateo J.L."/>
            <person name="Blanco-Fernandez C."/>
            <person name="Garcia-Vazquez E."/>
            <person name="Machado-Schiaffino G."/>
        </authorList>
    </citation>
    <scope>NUCLEOTIDE SEQUENCE</scope>
    <source>
        <strain evidence="2">C29</strain>
        <tissue evidence="2">Fin</tissue>
    </source>
</reference>
<proteinExistence type="predicted"/>
<keyword evidence="3" id="KW-1185">Reference proteome</keyword>
<protein>
    <submittedName>
        <fullName evidence="2">Neurobeachin-like protein 1</fullName>
    </submittedName>
</protein>
<name>A0AA47NTU5_MERPO</name>
<accession>A0AA47NTU5</accession>
<comment type="caution">
    <text evidence="2">The sequence shown here is derived from an EMBL/GenBank/DDBJ whole genome shotgun (WGS) entry which is preliminary data.</text>
</comment>
<organism evidence="2 3">
    <name type="scientific">Merluccius polli</name>
    <name type="common">Benguela hake</name>
    <name type="synonym">Merluccius cadenati</name>
    <dbReference type="NCBI Taxonomy" id="89951"/>
    <lineage>
        <taxon>Eukaryota</taxon>
        <taxon>Metazoa</taxon>
        <taxon>Chordata</taxon>
        <taxon>Craniata</taxon>
        <taxon>Vertebrata</taxon>
        <taxon>Euteleostomi</taxon>
        <taxon>Actinopterygii</taxon>
        <taxon>Neopterygii</taxon>
        <taxon>Teleostei</taxon>
        <taxon>Neoteleostei</taxon>
        <taxon>Acanthomorphata</taxon>
        <taxon>Zeiogadaria</taxon>
        <taxon>Gadariae</taxon>
        <taxon>Gadiformes</taxon>
        <taxon>Gadoidei</taxon>
        <taxon>Merlucciidae</taxon>
        <taxon>Merluccius</taxon>
    </lineage>
</organism>
<evidence type="ECO:0000313" key="2">
    <source>
        <dbReference type="EMBL" id="KAK0136012.1"/>
    </source>
</evidence>
<dbReference type="Proteomes" id="UP001174136">
    <property type="component" value="Unassembled WGS sequence"/>
</dbReference>